<dbReference type="PANTHER" id="PTHR33204">
    <property type="entry name" value="TRANSCRIPTIONAL REGULATOR, MARR FAMILY"/>
    <property type="match status" value="1"/>
</dbReference>
<dbReference type="PANTHER" id="PTHR33204:SF37">
    <property type="entry name" value="HTH-TYPE TRANSCRIPTIONAL REGULATOR YODB"/>
    <property type="match status" value="1"/>
</dbReference>
<evidence type="ECO:0000256" key="1">
    <source>
        <dbReference type="ARBA" id="ARBA00023015"/>
    </source>
</evidence>
<organism evidence="5">
    <name type="scientific">Rhizobium meliloti</name>
    <name type="common">Ensifer meliloti</name>
    <name type="synonym">Sinorhizobium meliloti</name>
    <dbReference type="NCBI Taxonomy" id="382"/>
    <lineage>
        <taxon>Bacteria</taxon>
        <taxon>Pseudomonadati</taxon>
        <taxon>Pseudomonadota</taxon>
        <taxon>Alphaproteobacteria</taxon>
        <taxon>Hyphomicrobiales</taxon>
        <taxon>Rhizobiaceae</taxon>
        <taxon>Sinorhizobium/Ensifer group</taxon>
        <taxon>Sinorhizobium</taxon>
    </lineage>
</organism>
<keyword evidence="2" id="KW-0238">DNA-binding</keyword>
<sequence>MSANPTATPPTAIQSTPSVFDPACSSRHALELVASKWAMLIISALEAGPMRNAALMRRLGDVSQKMLTQTLKELERNGLVIREDKGTVPPHVEYRLSEVGRSLSEALVVLDRWAETHFGTLDAARERYDAQTNR</sequence>
<gene>
    <name evidence="5" type="ORF">GHK45_20700</name>
</gene>
<dbReference type="InterPro" id="IPR002577">
    <property type="entry name" value="HTH_HxlR"/>
</dbReference>
<dbReference type="InterPro" id="IPR036388">
    <property type="entry name" value="WH-like_DNA-bd_sf"/>
</dbReference>
<feature type="domain" description="HTH hxlR-type" evidence="4">
    <location>
        <begin position="24"/>
        <end position="122"/>
    </location>
</feature>
<name>A0A6A7ZTK1_RHIML</name>
<dbReference type="PROSITE" id="PS51118">
    <property type="entry name" value="HTH_HXLR"/>
    <property type="match status" value="1"/>
</dbReference>
<dbReference type="InterPro" id="IPR036390">
    <property type="entry name" value="WH_DNA-bd_sf"/>
</dbReference>
<dbReference type="GO" id="GO:0003677">
    <property type="term" value="F:DNA binding"/>
    <property type="evidence" value="ECO:0007669"/>
    <property type="project" value="UniProtKB-KW"/>
</dbReference>
<dbReference type="Gene3D" id="1.10.10.10">
    <property type="entry name" value="Winged helix-like DNA-binding domain superfamily/Winged helix DNA-binding domain"/>
    <property type="match status" value="1"/>
</dbReference>
<evidence type="ECO:0000256" key="3">
    <source>
        <dbReference type="ARBA" id="ARBA00023163"/>
    </source>
</evidence>
<dbReference type="SUPFAM" id="SSF46785">
    <property type="entry name" value="Winged helix' DNA-binding domain"/>
    <property type="match status" value="1"/>
</dbReference>
<evidence type="ECO:0000313" key="5">
    <source>
        <dbReference type="EMBL" id="MQW06064.1"/>
    </source>
</evidence>
<dbReference type="InterPro" id="IPR011991">
    <property type="entry name" value="ArsR-like_HTH"/>
</dbReference>
<dbReference type="RefSeq" id="WP_027989501.1">
    <property type="nucleotide sequence ID" value="NZ_CP065020.1"/>
</dbReference>
<comment type="caution">
    <text evidence="5">The sequence shown here is derived from an EMBL/GenBank/DDBJ whole genome shotgun (WGS) entry which is preliminary data.</text>
</comment>
<dbReference type="AlphaFoldDB" id="A0A6A7ZTK1"/>
<evidence type="ECO:0000256" key="2">
    <source>
        <dbReference type="ARBA" id="ARBA00023125"/>
    </source>
</evidence>
<dbReference type="EMBL" id="WISP01000153">
    <property type="protein sequence ID" value="MQW06064.1"/>
    <property type="molecule type" value="Genomic_DNA"/>
</dbReference>
<evidence type="ECO:0000259" key="4">
    <source>
        <dbReference type="PROSITE" id="PS51118"/>
    </source>
</evidence>
<dbReference type="GO" id="GO:0006355">
    <property type="term" value="P:regulation of DNA-templated transcription"/>
    <property type="evidence" value="ECO:0007669"/>
    <property type="project" value="UniProtKB-ARBA"/>
</dbReference>
<dbReference type="CDD" id="cd00090">
    <property type="entry name" value="HTH_ARSR"/>
    <property type="match status" value="1"/>
</dbReference>
<keyword evidence="1" id="KW-0805">Transcription regulation</keyword>
<protein>
    <submittedName>
        <fullName evidence="5">Transcriptional regulator</fullName>
    </submittedName>
</protein>
<proteinExistence type="predicted"/>
<reference evidence="5" key="1">
    <citation type="journal article" date="2013" name="Genome Biol.">
        <title>Comparative genomics of the core and accessory genomes of 48 Sinorhizobium strains comprising five genospecies.</title>
        <authorList>
            <person name="Sugawara M."/>
            <person name="Epstein B."/>
            <person name="Badgley B.D."/>
            <person name="Unno T."/>
            <person name="Xu L."/>
            <person name="Reese J."/>
            <person name="Gyaneshwar P."/>
            <person name="Denny R."/>
            <person name="Mudge J."/>
            <person name="Bharti A.K."/>
            <person name="Farmer A.D."/>
            <person name="May G.D."/>
            <person name="Woodward J.E."/>
            <person name="Medigue C."/>
            <person name="Vallenet D."/>
            <person name="Lajus A."/>
            <person name="Rouy Z."/>
            <person name="Martinez-Vaz B."/>
            <person name="Tiffin P."/>
            <person name="Young N.D."/>
            <person name="Sadowsky M.J."/>
        </authorList>
    </citation>
    <scope>NUCLEOTIDE SEQUENCE</scope>
    <source>
        <strain evidence="5">M30</strain>
    </source>
</reference>
<accession>A0A6A7ZTK1</accession>
<dbReference type="Pfam" id="PF01638">
    <property type="entry name" value="HxlR"/>
    <property type="match status" value="1"/>
</dbReference>
<keyword evidence="3" id="KW-0804">Transcription</keyword>